<organism evidence="3 4">
    <name type="scientific">Massilia suwonensis</name>
    <dbReference type="NCBI Taxonomy" id="648895"/>
    <lineage>
        <taxon>Bacteria</taxon>
        <taxon>Pseudomonadati</taxon>
        <taxon>Pseudomonadota</taxon>
        <taxon>Betaproteobacteria</taxon>
        <taxon>Burkholderiales</taxon>
        <taxon>Oxalobacteraceae</taxon>
        <taxon>Telluria group</taxon>
        <taxon>Massilia</taxon>
    </lineage>
</organism>
<name>A0ABW0MT72_9BURK</name>
<keyword evidence="2" id="KW-0808">Transferase</keyword>
<protein>
    <submittedName>
        <fullName evidence="3">Glycosyltransferase family 9 protein</fullName>
    </submittedName>
</protein>
<accession>A0ABW0MT72</accession>
<evidence type="ECO:0000256" key="1">
    <source>
        <dbReference type="ARBA" id="ARBA00022676"/>
    </source>
</evidence>
<keyword evidence="1" id="KW-0328">Glycosyltransferase</keyword>
<dbReference type="InterPro" id="IPR051199">
    <property type="entry name" value="LPS_LOS_Heptosyltrfase"/>
</dbReference>
<dbReference type="Pfam" id="PF01075">
    <property type="entry name" value="Glyco_transf_9"/>
    <property type="match status" value="1"/>
</dbReference>
<dbReference type="SUPFAM" id="SSF53756">
    <property type="entry name" value="UDP-Glycosyltransferase/glycogen phosphorylase"/>
    <property type="match status" value="1"/>
</dbReference>
<keyword evidence="4" id="KW-1185">Reference proteome</keyword>
<dbReference type="CDD" id="cd03789">
    <property type="entry name" value="GT9_LPS_heptosyltransferase"/>
    <property type="match status" value="1"/>
</dbReference>
<dbReference type="EMBL" id="JBHSMR010000013">
    <property type="protein sequence ID" value="MFC5480053.1"/>
    <property type="molecule type" value="Genomic_DNA"/>
</dbReference>
<comment type="caution">
    <text evidence="3">The sequence shown here is derived from an EMBL/GenBank/DDBJ whole genome shotgun (WGS) entry which is preliminary data.</text>
</comment>
<sequence length="336" mass="36152">MRPALERILICRTDNIGDVVLTLPLAGYLKARFPQAQVDLLCRAYVAPAMRHCRFLDRVIAVEEAGELEAFFKQGGYDTVIFAYPDRRLAKAARRARVPNRVGTSHRVYHWFTCNRLAHFSRVKSELHEAQLNFALLRPLGIDYLPSLAEIPALYGLAAPRDPAVDALLEPGKRHVILHPKSNGNGREWPLDHYTELARELATSPDIRLFVTGSPAEGTLIARDAPDLLALPNVSNLCGALSLDGLVALIGACDGLVASGTGPLHLSAALGRPTLGLFPPIKPIDPARWGALGAQAAVLVAPQPCAACADPAACACMRAITPQAVAAQVRAWGAPR</sequence>
<evidence type="ECO:0000256" key="2">
    <source>
        <dbReference type="ARBA" id="ARBA00022679"/>
    </source>
</evidence>
<dbReference type="Proteomes" id="UP001596101">
    <property type="component" value="Unassembled WGS sequence"/>
</dbReference>
<dbReference type="InterPro" id="IPR002201">
    <property type="entry name" value="Glyco_trans_9"/>
</dbReference>
<evidence type="ECO:0000313" key="4">
    <source>
        <dbReference type="Proteomes" id="UP001596101"/>
    </source>
</evidence>
<dbReference type="RefSeq" id="WP_379758678.1">
    <property type="nucleotide sequence ID" value="NZ_JBHSMR010000013.1"/>
</dbReference>
<dbReference type="PANTHER" id="PTHR30160">
    <property type="entry name" value="TETRAACYLDISACCHARIDE 4'-KINASE-RELATED"/>
    <property type="match status" value="1"/>
</dbReference>
<evidence type="ECO:0000313" key="3">
    <source>
        <dbReference type="EMBL" id="MFC5480053.1"/>
    </source>
</evidence>
<reference evidence="4" key="1">
    <citation type="journal article" date="2019" name="Int. J. Syst. Evol. Microbiol.">
        <title>The Global Catalogue of Microorganisms (GCM) 10K type strain sequencing project: providing services to taxonomists for standard genome sequencing and annotation.</title>
        <authorList>
            <consortium name="The Broad Institute Genomics Platform"/>
            <consortium name="The Broad Institute Genome Sequencing Center for Infectious Disease"/>
            <person name="Wu L."/>
            <person name="Ma J."/>
        </authorList>
    </citation>
    <scope>NUCLEOTIDE SEQUENCE [LARGE SCALE GENOMIC DNA]</scope>
    <source>
        <strain evidence="4">CCUG 43111</strain>
    </source>
</reference>
<gene>
    <name evidence="3" type="ORF">ACFPQ5_17785</name>
</gene>
<dbReference type="Gene3D" id="3.40.50.2000">
    <property type="entry name" value="Glycogen Phosphorylase B"/>
    <property type="match status" value="2"/>
</dbReference>
<proteinExistence type="predicted"/>